<protein>
    <submittedName>
        <fullName evidence="2">Uncharacterized protein</fullName>
    </submittedName>
</protein>
<proteinExistence type="predicted"/>
<evidence type="ECO:0000313" key="3">
    <source>
        <dbReference type="Proteomes" id="UP000481360"/>
    </source>
</evidence>
<gene>
    <name evidence="2" type="ORF">G7043_19775</name>
</gene>
<organism evidence="2 3">
    <name type="scientific">Lentzea alba</name>
    <dbReference type="NCBI Taxonomy" id="2714351"/>
    <lineage>
        <taxon>Bacteria</taxon>
        <taxon>Bacillati</taxon>
        <taxon>Actinomycetota</taxon>
        <taxon>Actinomycetes</taxon>
        <taxon>Pseudonocardiales</taxon>
        <taxon>Pseudonocardiaceae</taxon>
        <taxon>Lentzea</taxon>
    </lineage>
</organism>
<reference evidence="2 3" key="1">
    <citation type="submission" date="2020-03" db="EMBL/GenBank/DDBJ databases">
        <title>Isolation and identification of active actinomycetes.</title>
        <authorList>
            <person name="Sun X."/>
        </authorList>
    </citation>
    <scope>NUCLEOTIDE SEQUENCE [LARGE SCALE GENOMIC DNA]</scope>
    <source>
        <strain evidence="2 3">NEAU-D13</strain>
    </source>
</reference>
<evidence type="ECO:0000313" key="2">
    <source>
        <dbReference type="EMBL" id="NGY61173.1"/>
    </source>
</evidence>
<keyword evidence="3" id="KW-1185">Reference proteome</keyword>
<dbReference type="EMBL" id="JAAMPJ010000005">
    <property type="protein sequence ID" value="NGY61173.1"/>
    <property type="molecule type" value="Genomic_DNA"/>
</dbReference>
<evidence type="ECO:0000256" key="1">
    <source>
        <dbReference type="SAM" id="MobiDB-lite"/>
    </source>
</evidence>
<dbReference type="RefSeq" id="WP_166047428.1">
    <property type="nucleotide sequence ID" value="NZ_JAAMPJ010000005.1"/>
</dbReference>
<accession>A0A7C9VQ99</accession>
<name>A0A7C9VQ99_9PSEU</name>
<dbReference type="AlphaFoldDB" id="A0A7C9VQ99"/>
<comment type="caution">
    <text evidence="2">The sequence shown here is derived from an EMBL/GenBank/DDBJ whole genome shotgun (WGS) entry which is preliminary data.</text>
</comment>
<dbReference type="Proteomes" id="UP000481360">
    <property type="component" value="Unassembled WGS sequence"/>
</dbReference>
<feature type="region of interest" description="Disordered" evidence="1">
    <location>
        <begin position="143"/>
        <end position="178"/>
    </location>
</feature>
<sequence>MSNTPGVTPEIPQLDPMRVQVRKHAMLNAIEEEPRRRWWRIAVPASVLAAAVVATTVLWTPTNPSAYASWTAEPRAPGPGADSVVEKCRKLIAESPTADMPDWPETPTDLTIVDQRGDLTMVLFTGPESEQSCLGSPKGIEMAGGGGSPNGRPPLGSARFRMGSLGTSDPDPGQGEPRRTLVAEVGAEVAKARVSTDDGKQVTATVDNGWMVAWWPTKAKAISVTLYNSAGEVIGTESAEIK</sequence>